<reference evidence="1 2" key="1">
    <citation type="submission" date="2020-09" db="EMBL/GenBank/DDBJ databases">
        <title>De no assembly of potato wild relative species, Solanum commersonii.</title>
        <authorList>
            <person name="Cho K."/>
        </authorList>
    </citation>
    <scope>NUCLEOTIDE SEQUENCE [LARGE SCALE GENOMIC DNA]</scope>
    <source>
        <strain evidence="1">LZ3.2</strain>
        <tissue evidence="1">Leaf</tissue>
    </source>
</reference>
<dbReference type="AlphaFoldDB" id="A0A9J5YNS3"/>
<dbReference type="Proteomes" id="UP000824120">
    <property type="component" value="Chromosome 6"/>
</dbReference>
<comment type="caution">
    <text evidence="1">The sequence shown here is derived from an EMBL/GenBank/DDBJ whole genome shotgun (WGS) entry which is preliminary data.</text>
</comment>
<gene>
    <name evidence="1" type="ORF">H5410_033467</name>
</gene>
<evidence type="ECO:0000313" key="2">
    <source>
        <dbReference type="Proteomes" id="UP000824120"/>
    </source>
</evidence>
<protein>
    <submittedName>
        <fullName evidence="1">Uncharacterized protein</fullName>
    </submittedName>
</protein>
<accession>A0A9J5YNS3</accession>
<name>A0A9J5YNS3_SOLCO</name>
<evidence type="ECO:0000313" key="1">
    <source>
        <dbReference type="EMBL" id="KAG5602097.1"/>
    </source>
</evidence>
<keyword evidence="2" id="KW-1185">Reference proteome</keyword>
<dbReference type="EMBL" id="JACXVP010000006">
    <property type="protein sequence ID" value="KAG5602097.1"/>
    <property type="molecule type" value="Genomic_DNA"/>
</dbReference>
<proteinExistence type="predicted"/>
<organism evidence="1 2">
    <name type="scientific">Solanum commersonii</name>
    <name type="common">Commerson's wild potato</name>
    <name type="synonym">Commerson's nightshade</name>
    <dbReference type="NCBI Taxonomy" id="4109"/>
    <lineage>
        <taxon>Eukaryota</taxon>
        <taxon>Viridiplantae</taxon>
        <taxon>Streptophyta</taxon>
        <taxon>Embryophyta</taxon>
        <taxon>Tracheophyta</taxon>
        <taxon>Spermatophyta</taxon>
        <taxon>Magnoliopsida</taxon>
        <taxon>eudicotyledons</taxon>
        <taxon>Gunneridae</taxon>
        <taxon>Pentapetalae</taxon>
        <taxon>asterids</taxon>
        <taxon>lamiids</taxon>
        <taxon>Solanales</taxon>
        <taxon>Solanaceae</taxon>
        <taxon>Solanoideae</taxon>
        <taxon>Solaneae</taxon>
        <taxon>Solanum</taxon>
    </lineage>
</organism>
<sequence>MVYCSSCCCSLHSYVDEISCDPLNSYGINHCCFYLGTGHWLKSRETLDESKSQQQQSIPIVVPQREIWGGLNSIQVHASSESLWQTEAALSLHLPVSVSKLFLELVIKQ</sequence>